<dbReference type="SUPFAM" id="SSF56935">
    <property type="entry name" value="Porins"/>
    <property type="match status" value="1"/>
</dbReference>
<feature type="domain" description="Porin" evidence="12">
    <location>
        <begin position="13"/>
        <end position="338"/>
    </location>
</feature>
<dbReference type="HOGENOM" id="CLU_038238_1_1_4"/>
<dbReference type="Proteomes" id="UP000005089">
    <property type="component" value="Unassembled WGS sequence"/>
</dbReference>
<dbReference type="Pfam" id="PF13609">
    <property type="entry name" value="Porin_4"/>
    <property type="match status" value="1"/>
</dbReference>
<organism evidence="13 14">
    <name type="scientific">Oxalobacter formigenes OXCC13</name>
    <dbReference type="NCBI Taxonomy" id="556269"/>
    <lineage>
        <taxon>Bacteria</taxon>
        <taxon>Pseudomonadati</taxon>
        <taxon>Pseudomonadota</taxon>
        <taxon>Betaproteobacteria</taxon>
        <taxon>Burkholderiales</taxon>
        <taxon>Oxalobacteraceae</taxon>
        <taxon>Oxalobacter</taxon>
    </lineage>
</organism>
<evidence type="ECO:0000256" key="10">
    <source>
        <dbReference type="ARBA" id="ARBA00023237"/>
    </source>
</evidence>
<evidence type="ECO:0000256" key="9">
    <source>
        <dbReference type="ARBA" id="ARBA00023136"/>
    </source>
</evidence>
<keyword evidence="9" id="KW-0472">Membrane</keyword>
<dbReference type="Gene3D" id="2.40.160.10">
    <property type="entry name" value="Porin"/>
    <property type="match status" value="1"/>
</dbReference>
<dbReference type="PANTHER" id="PTHR34501:SF9">
    <property type="entry name" value="MAJOR OUTER MEMBRANE PROTEIN P.IA"/>
    <property type="match status" value="1"/>
</dbReference>
<accession>C3X8M1</accession>
<evidence type="ECO:0000256" key="4">
    <source>
        <dbReference type="ARBA" id="ARBA00022452"/>
    </source>
</evidence>
<dbReference type="GO" id="GO:0015288">
    <property type="term" value="F:porin activity"/>
    <property type="evidence" value="ECO:0007669"/>
    <property type="project" value="UniProtKB-KW"/>
</dbReference>
<sequence>MFSFDIPMKKTLAALIAFGLFSGAASAQSFVQLRGNLDAGFIKESGSDASMGSFMAPRLKFIGQEDLGNGNKATFLLEERFNINGTKSGNFRWDQNLRKELGDDKPMLFNGEAVVGLANDQLGHVRLGRIHGIAVETFTTIDPFEQNGIVASFAVHNLVAHKYQSNSIRYDSPKFKGLGFAATYSLGSDSHGDNDLARFIRKNGNDGFASLVKYDQGPLMLFGLASRQPDSNKSWVWDLGATYDFGNLKLYAGYEQTVFKALQGNYTSLRQTGDQKEFLAGMKYQMGQHSILGSVDWAKIDSSTIQSGHAWKVALGYGYDMSKRTRLYLNLVYIDSSNDEVGELYNDNGVSSESMSGIQMGILHKF</sequence>
<dbReference type="EMBL" id="GG658170">
    <property type="protein sequence ID" value="EEO29547.1"/>
    <property type="molecule type" value="Genomic_DNA"/>
</dbReference>
<evidence type="ECO:0000256" key="8">
    <source>
        <dbReference type="ARBA" id="ARBA00023114"/>
    </source>
</evidence>
<evidence type="ECO:0000256" key="11">
    <source>
        <dbReference type="SAM" id="SignalP"/>
    </source>
</evidence>
<reference evidence="13 14" key="1">
    <citation type="submission" date="2009-02" db="EMBL/GenBank/DDBJ databases">
        <title>The Genome Sequence of Oxalobacter formigenes OXCC13.</title>
        <authorList>
            <consortium name="The Broad Institute Genome Sequencing Platform"/>
            <person name="Ward D."/>
            <person name="Young S.K."/>
            <person name="Kodira C.D."/>
            <person name="Zeng Q."/>
            <person name="Koehrsen M."/>
            <person name="Alvarado L."/>
            <person name="Berlin A."/>
            <person name="Borenstein D."/>
            <person name="Chen Z."/>
            <person name="Engels R."/>
            <person name="Freedman E."/>
            <person name="Gellesch M."/>
            <person name="Goldberg J."/>
            <person name="Griggs A."/>
            <person name="Gujja S."/>
            <person name="Heiman D."/>
            <person name="Hepburn T."/>
            <person name="Howarth C."/>
            <person name="Jen D."/>
            <person name="Larson L."/>
            <person name="Lewis B."/>
            <person name="Mehta T."/>
            <person name="Park D."/>
            <person name="Pearson M."/>
            <person name="Roberts A."/>
            <person name="Saif S."/>
            <person name="Shea T."/>
            <person name="Shenoy N."/>
            <person name="Sisk P."/>
            <person name="Stolte C."/>
            <person name="Sykes S."/>
            <person name="Walk T."/>
            <person name="White J."/>
            <person name="Yandava C."/>
            <person name="Allison M.J."/>
            <person name="Lander E."/>
            <person name="Nusbaum C."/>
            <person name="Galagan J."/>
            <person name="Birren B."/>
        </authorList>
    </citation>
    <scope>NUCLEOTIDE SEQUENCE [LARGE SCALE GENOMIC DNA]</scope>
    <source>
        <strain evidence="13 14">OXCC13</strain>
    </source>
</reference>
<gene>
    <name evidence="13" type="ORF">OFBG_00575</name>
</gene>
<dbReference type="PANTHER" id="PTHR34501">
    <property type="entry name" value="PROTEIN YDDL-RELATED"/>
    <property type="match status" value="1"/>
</dbReference>
<feature type="chain" id="PRO_5002934168" evidence="11">
    <location>
        <begin position="28"/>
        <end position="366"/>
    </location>
</feature>
<proteinExistence type="predicted"/>
<keyword evidence="5" id="KW-0812">Transmembrane</keyword>
<dbReference type="AlphaFoldDB" id="C3X8M1"/>
<evidence type="ECO:0000256" key="5">
    <source>
        <dbReference type="ARBA" id="ARBA00022692"/>
    </source>
</evidence>
<feature type="signal peptide" evidence="11">
    <location>
        <begin position="1"/>
        <end position="27"/>
    </location>
</feature>
<evidence type="ECO:0000313" key="14">
    <source>
        <dbReference type="Proteomes" id="UP000005089"/>
    </source>
</evidence>
<dbReference type="GO" id="GO:0009279">
    <property type="term" value="C:cell outer membrane"/>
    <property type="evidence" value="ECO:0007669"/>
    <property type="project" value="UniProtKB-SubCell"/>
</dbReference>
<keyword evidence="8" id="KW-0626">Porin</keyword>
<dbReference type="eggNOG" id="COG3203">
    <property type="taxonomic scope" value="Bacteria"/>
</dbReference>
<evidence type="ECO:0000256" key="3">
    <source>
        <dbReference type="ARBA" id="ARBA00022448"/>
    </source>
</evidence>
<keyword evidence="10" id="KW-0998">Cell outer membrane</keyword>
<protein>
    <submittedName>
        <fullName evidence="13">Gram-negative porin</fullName>
    </submittedName>
</protein>
<evidence type="ECO:0000313" key="13">
    <source>
        <dbReference type="EMBL" id="EEO29547.1"/>
    </source>
</evidence>
<evidence type="ECO:0000259" key="12">
    <source>
        <dbReference type="Pfam" id="PF13609"/>
    </source>
</evidence>
<dbReference type="GO" id="GO:0046930">
    <property type="term" value="C:pore complex"/>
    <property type="evidence" value="ECO:0007669"/>
    <property type="project" value="UniProtKB-KW"/>
</dbReference>
<evidence type="ECO:0000256" key="7">
    <source>
        <dbReference type="ARBA" id="ARBA00023065"/>
    </source>
</evidence>
<dbReference type="STRING" id="847.BRW83_1664"/>
<evidence type="ECO:0000256" key="1">
    <source>
        <dbReference type="ARBA" id="ARBA00004571"/>
    </source>
</evidence>
<comment type="subunit">
    <text evidence="2">Homotrimer.</text>
</comment>
<dbReference type="InterPro" id="IPR023614">
    <property type="entry name" value="Porin_dom_sf"/>
</dbReference>
<keyword evidence="4" id="KW-1134">Transmembrane beta strand</keyword>
<dbReference type="InterPro" id="IPR050298">
    <property type="entry name" value="Gram-neg_bact_OMP"/>
</dbReference>
<dbReference type="InterPro" id="IPR033900">
    <property type="entry name" value="Gram_neg_porin_domain"/>
</dbReference>
<evidence type="ECO:0000256" key="2">
    <source>
        <dbReference type="ARBA" id="ARBA00011233"/>
    </source>
</evidence>
<keyword evidence="14" id="KW-1185">Reference proteome</keyword>
<name>C3X8M1_OXAFO</name>
<keyword evidence="7" id="KW-0406">Ion transport</keyword>
<dbReference type="GO" id="GO:0006811">
    <property type="term" value="P:monoatomic ion transport"/>
    <property type="evidence" value="ECO:0007669"/>
    <property type="project" value="UniProtKB-KW"/>
</dbReference>
<comment type="subcellular location">
    <subcellularLocation>
        <location evidence="1">Cell outer membrane</location>
        <topology evidence="1">Multi-pass membrane protein</topology>
    </subcellularLocation>
</comment>
<keyword evidence="3" id="KW-0813">Transport</keyword>
<evidence type="ECO:0000256" key="6">
    <source>
        <dbReference type="ARBA" id="ARBA00022729"/>
    </source>
</evidence>
<keyword evidence="6 11" id="KW-0732">Signal</keyword>
<dbReference type="CDD" id="cd00342">
    <property type="entry name" value="gram_neg_porins"/>
    <property type="match status" value="1"/>
</dbReference>